<comment type="caution">
    <text evidence="1">The sequence shown here is derived from an EMBL/GenBank/DDBJ whole genome shotgun (WGS) entry which is preliminary data.</text>
</comment>
<reference evidence="1 2" key="1">
    <citation type="journal article" date="2021" name="bioRxiv">
        <title>Chromosome-scale and haplotype-resolved genome assembly of a tetraploid potato cultivar.</title>
        <authorList>
            <person name="Sun H."/>
            <person name="Jiao W.-B."/>
            <person name="Krause K."/>
            <person name="Campoy J.A."/>
            <person name="Goel M."/>
            <person name="Folz-Donahue K."/>
            <person name="Kukat C."/>
            <person name="Huettel B."/>
            <person name="Schneeberger K."/>
        </authorList>
    </citation>
    <scope>NUCLEOTIDE SEQUENCE [LARGE SCALE GENOMIC DNA]</scope>
    <source>
        <strain evidence="1">SolTubOtavaFocal</strain>
        <tissue evidence="1">Leaves</tissue>
    </source>
</reference>
<protein>
    <submittedName>
        <fullName evidence="1">Uncharacterized protein</fullName>
    </submittedName>
</protein>
<gene>
    <name evidence="1" type="ORF">KY290_036612</name>
</gene>
<organism evidence="1 2">
    <name type="scientific">Solanum tuberosum</name>
    <name type="common">Potato</name>
    <dbReference type="NCBI Taxonomy" id="4113"/>
    <lineage>
        <taxon>Eukaryota</taxon>
        <taxon>Viridiplantae</taxon>
        <taxon>Streptophyta</taxon>
        <taxon>Embryophyta</taxon>
        <taxon>Tracheophyta</taxon>
        <taxon>Spermatophyta</taxon>
        <taxon>Magnoliopsida</taxon>
        <taxon>eudicotyledons</taxon>
        <taxon>Gunneridae</taxon>
        <taxon>Pentapetalae</taxon>
        <taxon>asterids</taxon>
        <taxon>lamiids</taxon>
        <taxon>Solanales</taxon>
        <taxon>Solanaceae</taxon>
        <taxon>Solanoideae</taxon>
        <taxon>Solaneae</taxon>
        <taxon>Solanum</taxon>
    </lineage>
</organism>
<accession>A0ABQ7TT65</accession>
<proteinExistence type="predicted"/>
<keyword evidence="2" id="KW-1185">Reference proteome</keyword>
<evidence type="ECO:0000313" key="1">
    <source>
        <dbReference type="EMBL" id="KAH0737907.1"/>
    </source>
</evidence>
<evidence type="ECO:0000313" key="2">
    <source>
        <dbReference type="Proteomes" id="UP000826656"/>
    </source>
</evidence>
<dbReference type="Proteomes" id="UP000826656">
    <property type="component" value="Unassembled WGS sequence"/>
</dbReference>
<dbReference type="EMBL" id="JAIVGD010000028">
    <property type="protein sequence ID" value="KAH0737907.1"/>
    <property type="molecule type" value="Genomic_DNA"/>
</dbReference>
<name>A0ABQ7TT65_SOLTU</name>
<sequence length="68" mass="7702">MDMQDYKGLLTPMCSGKLPRVALCSPLSNATLYRCTLSKLQYLSFTRPDISYAVNKLSQFIHDPSDEQ</sequence>